<dbReference type="InterPro" id="IPR006886">
    <property type="entry name" value="RNA_pol_III_Rpc5"/>
</dbReference>
<dbReference type="PANTHER" id="PTHR12069">
    <property type="entry name" value="DNA-DIRECTED RNA POLYMERASES III 80 KDA POLYPEPTIDE RNA POLYMERASE III SUBUNIT 5"/>
    <property type="match status" value="1"/>
</dbReference>
<dbReference type="Pfam" id="PF04801">
    <property type="entry name" value="RPC5"/>
    <property type="match status" value="1"/>
</dbReference>
<accession>A0AA38S005</accession>
<comment type="caution">
    <text evidence="2">The sequence shown here is derived from an EMBL/GenBank/DDBJ whole genome shotgun (WGS) entry which is preliminary data.</text>
</comment>
<keyword evidence="2" id="KW-0804">Transcription</keyword>
<feature type="compositionally biased region" description="Low complexity" evidence="1">
    <location>
        <begin position="388"/>
        <end position="405"/>
    </location>
</feature>
<dbReference type="GO" id="GO:0042797">
    <property type="term" value="P:tRNA transcription by RNA polymerase III"/>
    <property type="evidence" value="ECO:0007669"/>
    <property type="project" value="TreeGrafter"/>
</dbReference>
<keyword evidence="2" id="KW-0240">DNA-directed RNA polymerase</keyword>
<sequence>MSASSTPTLQDDSDDPIEHTYQVFIKPPLPANRRLVILQHPNTQSDIPDRLEVPPISAMRLKAASGMLEADVPIDYNSSYDRHKGMVWGSALAKSAASKTSLGVAGGFGVGGAPARTRGAGRQADDNVEGGDWAEAVRQDRIYRTQTLGGLSTESTDARYLVAVFQGKNVHLTPVTSLAHLRPQLHHIDASAEQDRITRATASSSSGGGAAGQKEGPAARAIHMTIKSTADGGGGNGDEAATETMADRLRGVQLEPWKKIDFADEERDDSWVTYQQSLLLQTYDDVAQPESKGKGKKPAKEGDDEEEDEEVVVDKEGNAGAPDLSERVPGLGTDWGEDELLRAVSGIKADEKKPGEEAVTDRVDREKGKVGVKKEAVAKGEPGRGPRKGAAPRGGRTRGTAMEID</sequence>
<protein>
    <submittedName>
        <fullName evidence="2">DNA-directed RNA polymerase III complex subunit Rpc37</fullName>
    </submittedName>
</protein>
<dbReference type="PANTHER" id="PTHR12069:SF0">
    <property type="entry name" value="DNA-DIRECTED RNA POLYMERASE III SUBUNIT RPC5"/>
    <property type="match status" value="1"/>
</dbReference>
<dbReference type="AlphaFoldDB" id="A0AA38S005"/>
<feature type="region of interest" description="Disordered" evidence="1">
    <location>
        <begin position="283"/>
        <end position="405"/>
    </location>
</feature>
<feature type="compositionally biased region" description="Basic and acidic residues" evidence="1">
    <location>
        <begin position="189"/>
        <end position="198"/>
    </location>
</feature>
<evidence type="ECO:0000313" key="2">
    <source>
        <dbReference type="EMBL" id="KAJ9151463.1"/>
    </source>
</evidence>
<dbReference type="EMBL" id="JANBVN010000064">
    <property type="protein sequence ID" value="KAJ9151463.1"/>
    <property type="molecule type" value="Genomic_DNA"/>
</dbReference>
<dbReference type="GO" id="GO:0005666">
    <property type="term" value="C:RNA polymerase III complex"/>
    <property type="evidence" value="ECO:0007669"/>
    <property type="project" value="TreeGrafter"/>
</dbReference>
<feature type="region of interest" description="Disordered" evidence="1">
    <location>
        <begin position="189"/>
        <end position="218"/>
    </location>
</feature>
<evidence type="ECO:0000256" key="1">
    <source>
        <dbReference type="SAM" id="MobiDB-lite"/>
    </source>
</evidence>
<proteinExistence type="predicted"/>
<keyword evidence="3" id="KW-1185">Reference proteome</keyword>
<evidence type="ECO:0000313" key="3">
    <source>
        <dbReference type="Proteomes" id="UP001174691"/>
    </source>
</evidence>
<dbReference type="Proteomes" id="UP001174691">
    <property type="component" value="Unassembled WGS sequence"/>
</dbReference>
<feature type="compositionally biased region" description="Acidic residues" evidence="1">
    <location>
        <begin position="302"/>
        <end position="311"/>
    </location>
</feature>
<feature type="compositionally biased region" description="Basic and acidic residues" evidence="1">
    <location>
        <begin position="348"/>
        <end position="384"/>
    </location>
</feature>
<reference evidence="2" key="1">
    <citation type="submission" date="2022-07" db="EMBL/GenBank/DDBJ databases">
        <title>Fungi with potential for degradation of polypropylene.</title>
        <authorList>
            <person name="Gostincar C."/>
        </authorList>
    </citation>
    <scope>NUCLEOTIDE SEQUENCE</scope>
    <source>
        <strain evidence="2">EXF-13287</strain>
    </source>
</reference>
<name>A0AA38S005_9PEZI</name>
<gene>
    <name evidence="2" type="ORF">NKR19_g4935</name>
</gene>
<organism evidence="2 3">
    <name type="scientific">Coniochaeta hoffmannii</name>
    <dbReference type="NCBI Taxonomy" id="91930"/>
    <lineage>
        <taxon>Eukaryota</taxon>
        <taxon>Fungi</taxon>
        <taxon>Dikarya</taxon>
        <taxon>Ascomycota</taxon>
        <taxon>Pezizomycotina</taxon>
        <taxon>Sordariomycetes</taxon>
        <taxon>Sordariomycetidae</taxon>
        <taxon>Coniochaetales</taxon>
        <taxon>Coniochaetaceae</taxon>
        <taxon>Coniochaeta</taxon>
    </lineage>
</organism>